<comment type="caution">
    <text evidence="4">The sequence shown here is derived from an EMBL/GenBank/DDBJ whole genome shotgun (WGS) entry which is preliminary data.</text>
</comment>
<dbReference type="Pfam" id="PF12796">
    <property type="entry name" value="Ank_2"/>
    <property type="match status" value="1"/>
</dbReference>
<evidence type="ECO:0000256" key="1">
    <source>
        <dbReference type="ARBA" id="ARBA00022737"/>
    </source>
</evidence>
<dbReference type="AlphaFoldDB" id="A0AAV0U5T6"/>
<keyword evidence="1" id="KW-0677">Repeat</keyword>
<keyword evidence="2 3" id="KW-0040">ANK repeat</keyword>
<accession>A0AAV0U5T6</accession>
<evidence type="ECO:0000313" key="5">
    <source>
        <dbReference type="Proteomes" id="UP001162029"/>
    </source>
</evidence>
<sequence length="128" mass="14069">MFGFIADKLNVKNLGELVAPTLTPEQELHAAIEQGLQEKFVHLLDVENIDPNAKNEGGNFPIHTAAYHGRVRFLEILLAHNVDVNATCPRQNSPLHYAAAQNRDAAVKFLVNNGANSCTSQSEWTHGL</sequence>
<dbReference type="InterPro" id="IPR002110">
    <property type="entry name" value="Ankyrin_rpt"/>
</dbReference>
<proteinExistence type="predicted"/>
<reference evidence="4" key="1">
    <citation type="submission" date="2022-12" db="EMBL/GenBank/DDBJ databases">
        <authorList>
            <person name="Webb A."/>
        </authorList>
    </citation>
    <scope>NUCLEOTIDE SEQUENCE</scope>
    <source>
        <strain evidence="4">Pd1</strain>
    </source>
</reference>
<evidence type="ECO:0000313" key="4">
    <source>
        <dbReference type="EMBL" id="CAI5731743.1"/>
    </source>
</evidence>
<dbReference type="PANTHER" id="PTHR24171">
    <property type="entry name" value="ANKYRIN REPEAT DOMAIN-CONTAINING PROTEIN 39-RELATED"/>
    <property type="match status" value="1"/>
</dbReference>
<keyword evidence="5" id="KW-1185">Reference proteome</keyword>
<feature type="repeat" description="ANK" evidence="3">
    <location>
        <begin position="57"/>
        <end position="89"/>
    </location>
</feature>
<dbReference type="Proteomes" id="UP001162029">
    <property type="component" value="Unassembled WGS sequence"/>
</dbReference>
<organism evidence="4 5">
    <name type="scientific">Peronospora destructor</name>
    <dbReference type="NCBI Taxonomy" id="86335"/>
    <lineage>
        <taxon>Eukaryota</taxon>
        <taxon>Sar</taxon>
        <taxon>Stramenopiles</taxon>
        <taxon>Oomycota</taxon>
        <taxon>Peronosporomycetes</taxon>
        <taxon>Peronosporales</taxon>
        <taxon>Peronosporaceae</taxon>
        <taxon>Peronospora</taxon>
    </lineage>
</organism>
<evidence type="ECO:0008006" key="6">
    <source>
        <dbReference type="Google" id="ProtNLM"/>
    </source>
</evidence>
<evidence type="ECO:0000256" key="3">
    <source>
        <dbReference type="PROSITE-ProRule" id="PRU00023"/>
    </source>
</evidence>
<dbReference type="Gene3D" id="1.25.40.20">
    <property type="entry name" value="Ankyrin repeat-containing domain"/>
    <property type="match status" value="1"/>
</dbReference>
<dbReference type="EMBL" id="CANTFM010000922">
    <property type="protein sequence ID" value="CAI5731743.1"/>
    <property type="molecule type" value="Genomic_DNA"/>
</dbReference>
<dbReference type="SUPFAM" id="SSF48403">
    <property type="entry name" value="Ankyrin repeat"/>
    <property type="match status" value="1"/>
</dbReference>
<name>A0AAV0U5T6_9STRA</name>
<protein>
    <recommendedName>
        <fullName evidence="6">Ankyrin repeat protein</fullName>
    </recommendedName>
</protein>
<dbReference type="InterPro" id="IPR036770">
    <property type="entry name" value="Ankyrin_rpt-contain_sf"/>
</dbReference>
<dbReference type="SMART" id="SM00248">
    <property type="entry name" value="ANK"/>
    <property type="match status" value="2"/>
</dbReference>
<evidence type="ECO:0000256" key="2">
    <source>
        <dbReference type="ARBA" id="ARBA00023043"/>
    </source>
</evidence>
<feature type="repeat" description="ANK" evidence="3">
    <location>
        <begin position="90"/>
        <end position="122"/>
    </location>
</feature>
<dbReference type="PROSITE" id="PS50088">
    <property type="entry name" value="ANK_REPEAT"/>
    <property type="match status" value="2"/>
</dbReference>
<gene>
    <name evidence="4" type="ORF">PDE001_LOCUS4898</name>
</gene>
<dbReference type="PROSITE" id="PS50297">
    <property type="entry name" value="ANK_REP_REGION"/>
    <property type="match status" value="2"/>
</dbReference>